<keyword evidence="1" id="KW-0732">Signal</keyword>
<feature type="chain" id="PRO_5001537752" description="Beta-lactamase-related domain-containing protein" evidence="1">
    <location>
        <begin position="21"/>
        <end position="518"/>
    </location>
</feature>
<dbReference type="Gene3D" id="3.40.710.10">
    <property type="entry name" value="DD-peptidase/beta-lactamase superfamily"/>
    <property type="match status" value="1"/>
</dbReference>
<dbReference type="Pfam" id="PF00144">
    <property type="entry name" value="Beta-lactamase"/>
    <property type="match status" value="1"/>
</dbReference>
<dbReference type="VEuPathDB" id="FungiDB:H310_09203"/>
<feature type="signal peptide" evidence="1">
    <location>
        <begin position="1"/>
        <end position="20"/>
    </location>
</feature>
<dbReference type="InterPro" id="IPR001466">
    <property type="entry name" value="Beta-lactam-related"/>
</dbReference>
<evidence type="ECO:0000259" key="2">
    <source>
        <dbReference type="Pfam" id="PF00144"/>
    </source>
</evidence>
<dbReference type="GeneID" id="20086253"/>
<proteinExistence type="predicted"/>
<reference evidence="3" key="1">
    <citation type="submission" date="2013-12" db="EMBL/GenBank/DDBJ databases">
        <title>The Genome Sequence of Aphanomyces invadans NJM9701.</title>
        <authorList>
            <consortium name="The Broad Institute Genomics Platform"/>
            <person name="Russ C."/>
            <person name="Tyler B."/>
            <person name="van West P."/>
            <person name="Dieguez-Uribeondo J."/>
            <person name="Young S.K."/>
            <person name="Zeng Q."/>
            <person name="Gargeya S."/>
            <person name="Fitzgerald M."/>
            <person name="Abouelleil A."/>
            <person name="Alvarado L."/>
            <person name="Chapman S.B."/>
            <person name="Gainer-Dewar J."/>
            <person name="Goldberg J."/>
            <person name="Griggs A."/>
            <person name="Gujja S."/>
            <person name="Hansen M."/>
            <person name="Howarth C."/>
            <person name="Imamovic A."/>
            <person name="Ireland A."/>
            <person name="Larimer J."/>
            <person name="McCowan C."/>
            <person name="Murphy C."/>
            <person name="Pearson M."/>
            <person name="Poon T.W."/>
            <person name="Priest M."/>
            <person name="Roberts A."/>
            <person name="Saif S."/>
            <person name="Shea T."/>
            <person name="Sykes S."/>
            <person name="Wortman J."/>
            <person name="Nusbaum C."/>
            <person name="Birren B."/>
        </authorList>
    </citation>
    <scope>NUCLEOTIDE SEQUENCE [LARGE SCALE GENOMIC DNA]</scope>
    <source>
        <strain evidence="3">NJM9701</strain>
    </source>
</reference>
<dbReference type="STRING" id="157072.A0A024TW90"/>
<dbReference type="SUPFAM" id="SSF56601">
    <property type="entry name" value="beta-lactamase/transpeptidase-like"/>
    <property type="match status" value="1"/>
</dbReference>
<dbReference type="EMBL" id="KI913971">
    <property type="protein sequence ID" value="ETV97881.1"/>
    <property type="molecule type" value="Genomic_DNA"/>
</dbReference>
<dbReference type="AlphaFoldDB" id="A0A024TW90"/>
<sequence>MVTCSHLALLALVGISIAVAATPLQSILDMAELPPLMEDVWHAEPAPASLVAGQAIPSVDEKKEIAVAFVRKQLKAYAVPGIALSVVYKNRTVISQGFGTTKFGHTDAPVTDKSVFQIGSYTKTFIALAIAKLAEESKLAWQDPVKKHLSSFRLVDKYAEEHTTLEDLAGMNSVFGDHEGDDTWVLGVYDEKSLVDALGSFKTTRPLRAGIAYSNMNFEVLGQVIEVVTNRTWPEYLRVTFWDPLGMKDTVGRPADSPQPDLVSFGHLMCDSKVAGPFHLQNSSVVALAPQNNYLSAGSVLSSAADLSTFSRFLLNKGKGIFASDASVATLFTGHTIGTVFGSKLPYVGLTFSPDGNAVSAGLGFDVVGDVAFGNHYFDKGGDTIAHKTRNGFVPDQDLGVVLLSNGQSTGGKVSSRVYLDLIRTYITGLFLDVPVSTLNKGFHTIVSALDKLPSQPCDPHFFDGKPWETPGLDIPNRTKTALNGTYHAADSFYGRGTIFVEGNDLLLTSLRRQTRMS</sequence>
<dbReference type="PANTHER" id="PTHR46825">
    <property type="entry name" value="D-ALANYL-D-ALANINE-CARBOXYPEPTIDASE/ENDOPEPTIDASE AMPH"/>
    <property type="match status" value="1"/>
</dbReference>
<accession>A0A024TW90</accession>
<dbReference type="OrthoDB" id="73259at2759"/>
<organism evidence="3">
    <name type="scientific">Aphanomyces invadans</name>
    <dbReference type="NCBI Taxonomy" id="157072"/>
    <lineage>
        <taxon>Eukaryota</taxon>
        <taxon>Sar</taxon>
        <taxon>Stramenopiles</taxon>
        <taxon>Oomycota</taxon>
        <taxon>Saprolegniomycetes</taxon>
        <taxon>Saprolegniales</taxon>
        <taxon>Verrucalvaceae</taxon>
        <taxon>Aphanomyces</taxon>
    </lineage>
</organism>
<name>A0A024TW90_9STRA</name>
<dbReference type="InterPro" id="IPR012338">
    <property type="entry name" value="Beta-lactam/transpept-like"/>
</dbReference>
<dbReference type="InterPro" id="IPR050491">
    <property type="entry name" value="AmpC-like"/>
</dbReference>
<feature type="domain" description="Beta-lactamase-related" evidence="2">
    <location>
        <begin position="69"/>
        <end position="415"/>
    </location>
</feature>
<evidence type="ECO:0000256" key="1">
    <source>
        <dbReference type="SAM" id="SignalP"/>
    </source>
</evidence>
<evidence type="ECO:0000313" key="3">
    <source>
        <dbReference type="EMBL" id="ETV97881.1"/>
    </source>
</evidence>
<gene>
    <name evidence="3" type="ORF">H310_09203</name>
</gene>
<dbReference type="RefSeq" id="XP_008873442.1">
    <property type="nucleotide sequence ID" value="XM_008875220.1"/>
</dbReference>
<dbReference type="PANTHER" id="PTHR46825:SF9">
    <property type="entry name" value="BETA-LACTAMASE-RELATED DOMAIN-CONTAINING PROTEIN"/>
    <property type="match status" value="1"/>
</dbReference>
<protein>
    <recommendedName>
        <fullName evidence="2">Beta-lactamase-related domain-containing protein</fullName>
    </recommendedName>
</protein>